<name>A0A250X0V0_9CHLO</name>
<dbReference type="OrthoDB" id="529516at2759"/>
<protein>
    <submittedName>
        <fullName evidence="1">Uncharacterized protein</fullName>
    </submittedName>
</protein>
<accession>A0A250X0V0</accession>
<proteinExistence type="predicted"/>
<reference evidence="1 2" key="1">
    <citation type="submission" date="2017-08" db="EMBL/GenBank/DDBJ databases">
        <title>Acidophilic green algal genome provides insights into adaptation to an acidic environment.</title>
        <authorList>
            <person name="Hirooka S."/>
            <person name="Hirose Y."/>
            <person name="Kanesaki Y."/>
            <person name="Higuchi S."/>
            <person name="Fujiwara T."/>
            <person name="Onuma R."/>
            <person name="Era A."/>
            <person name="Ohbayashi R."/>
            <person name="Uzuka A."/>
            <person name="Nozaki H."/>
            <person name="Yoshikawa H."/>
            <person name="Miyagishima S.Y."/>
        </authorList>
    </citation>
    <scope>NUCLEOTIDE SEQUENCE [LARGE SCALE GENOMIC DNA]</scope>
    <source>
        <strain evidence="1 2">NIES-2499</strain>
    </source>
</reference>
<gene>
    <name evidence="1" type="ORF">CEUSTIGMA_g4149.t1</name>
</gene>
<organism evidence="1 2">
    <name type="scientific">Chlamydomonas eustigma</name>
    <dbReference type="NCBI Taxonomy" id="1157962"/>
    <lineage>
        <taxon>Eukaryota</taxon>
        <taxon>Viridiplantae</taxon>
        <taxon>Chlorophyta</taxon>
        <taxon>core chlorophytes</taxon>
        <taxon>Chlorophyceae</taxon>
        <taxon>CS clade</taxon>
        <taxon>Chlamydomonadales</taxon>
        <taxon>Chlamydomonadaceae</taxon>
        <taxon>Chlamydomonas</taxon>
    </lineage>
</organism>
<dbReference type="AlphaFoldDB" id="A0A250X0V0"/>
<evidence type="ECO:0000313" key="2">
    <source>
        <dbReference type="Proteomes" id="UP000232323"/>
    </source>
</evidence>
<sequence length="142" mass="15598">MTSSMTREPKSLLLGTDTFRGSKSLYRTQLYDKNAGDTVIERSGLVRTDSPISGNLLISTVNSTHKIRDPITGTTLKYKGGTALIQAPLQKQQFQFSKTFYLTKDIDNTIQTLRNTTRVSRYTNEKIGTAGSTTGLDASLVA</sequence>
<dbReference type="EMBL" id="BEGY01000019">
    <property type="protein sequence ID" value="GAX76703.1"/>
    <property type="molecule type" value="Genomic_DNA"/>
</dbReference>
<comment type="caution">
    <text evidence="1">The sequence shown here is derived from an EMBL/GenBank/DDBJ whole genome shotgun (WGS) entry which is preliminary data.</text>
</comment>
<dbReference type="Proteomes" id="UP000232323">
    <property type="component" value="Unassembled WGS sequence"/>
</dbReference>
<keyword evidence="2" id="KW-1185">Reference proteome</keyword>
<evidence type="ECO:0000313" key="1">
    <source>
        <dbReference type="EMBL" id="GAX76703.1"/>
    </source>
</evidence>